<dbReference type="EMBL" id="CP020859">
    <property type="protein sequence ID" value="ARU20414.1"/>
    <property type="molecule type" value="Genomic_DNA"/>
</dbReference>
<evidence type="ECO:0000313" key="1">
    <source>
        <dbReference type="EMBL" id="ARU20414.1"/>
    </source>
</evidence>
<sequence length="458" mass="53586">MAKLLITNYERNVLVDSYLLKNTPELSDIRNLLLLNTHISVNDVSPKMAKRIRENKGEWLRVTYSDFKKDKSKSPYYVKKAERFKCYFCNKPLTFQAYFVSDRDGRVFQVGSDCVKKIANPEFMINSQIAKTPEEQRRLEKLKANYSNAVEISEYKIDAIKLLFKLVIGKKELDKLHKIVKKCRDIVRKYISGKIRGTGDLTLYATNFNKYKEKLIKIHMDEMDTPLRLPTYILTNMTIVGQNSEAKKIYDNVSNNKGVVSNEVAIKIRDVEFLNWCLSHMLKFYGYKENKVTVSKYGEFNILVVKNRNNYWYKVDSATMLEVANYPKIKELSRKRIPLLKKGMTPIFETRNKLIADFVSLLRQNKFNTYSPDLTRLSDINYKKYSNNIYVKLNKGNLAIFSINDILNEIMLDYILASDSIDLDINKLIDRAVKITTKELTQQIEKDRQINEAIYELF</sequence>
<keyword evidence="1" id="KW-0614">Plasmid</keyword>
<reference evidence="1 2" key="1">
    <citation type="submission" date="2017-04" db="EMBL/GenBank/DDBJ databases">
        <title>Complete genome sequence of Lactobacillus salivarius ZLS006, a probiotic strain isolated from healthy piglet.</title>
        <authorList>
            <person name="Zhang D."/>
        </authorList>
    </citation>
    <scope>NUCLEOTIDE SEQUENCE [LARGE SCALE GENOMIC DNA]</scope>
    <source>
        <strain evidence="1 2">ZLS006</strain>
        <plasmid evidence="1 2">unnamed1</plasmid>
    </source>
</reference>
<dbReference type="AlphaFoldDB" id="A0A1Y0FB06"/>
<evidence type="ECO:0000313" key="2">
    <source>
        <dbReference type="Proteomes" id="UP000195378"/>
    </source>
</evidence>
<organism evidence="1 2">
    <name type="scientific">Ligilactobacillus salivarius</name>
    <dbReference type="NCBI Taxonomy" id="1624"/>
    <lineage>
        <taxon>Bacteria</taxon>
        <taxon>Bacillati</taxon>
        <taxon>Bacillota</taxon>
        <taxon>Bacilli</taxon>
        <taxon>Lactobacillales</taxon>
        <taxon>Lactobacillaceae</taxon>
        <taxon>Ligilactobacillus</taxon>
    </lineage>
</organism>
<gene>
    <name evidence="1" type="ORF">B7R82_10745</name>
</gene>
<name>A0A1Y0FB06_9LACO</name>
<dbReference type="RefSeq" id="WP_087449149.1">
    <property type="nucleotide sequence ID" value="NZ_CP020859.1"/>
</dbReference>
<accession>A0A1Y0FB06</accession>
<protein>
    <submittedName>
        <fullName evidence="1">Uncharacterized protein</fullName>
    </submittedName>
</protein>
<geneLocation type="plasmid" evidence="1 2">
    <name>unnamed1</name>
</geneLocation>
<proteinExistence type="predicted"/>
<dbReference type="Proteomes" id="UP000195378">
    <property type="component" value="Plasmid unnamed1"/>
</dbReference>